<protein>
    <recommendedName>
        <fullName evidence="3">RING-type domain-containing protein</fullName>
    </recommendedName>
</protein>
<gene>
    <name evidence="4" type="ORF">BCR34DRAFT_584352</name>
</gene>
<keyword evidence="1" id="KW-0479">Metal-binding</keyword>
<dbReference type="SUPFAM" id="SSF57850">
    <property type="entry name" value="RING/U-box"/>
    <property type="match status" value="1"/>
</dbReference>
<organism evidence="4 5">
    <name type="scientific">Clohesyomyces aquaticus</name>
    <dbReference type="NCBI Taxonomy" id="1231657"/>
    <lineage>
        <taxon>Eukaryota</taxon>
        <taxon>Fungi</taxon>
        <taxon>Dikarya</taxon>
        <taxon>Ascomycota</taxon>
        <taxon>Pezizomycotina</taxon>
        <taxon>Dothideomycetes</taxon>
        <taxon>Pleosporomycetidae</taxon>
        <taxon>Pleosporales</taxon>
        <taxon>Lindgomycetaceae</taxon>
        <taxon>Clohesyomyces</taxon>
    </lineage>
</organism>
<dbReference type="OrthoDB" id="3946702at2759"/>
<comment type="caution">
    <text evidence="4">The sequence shown here is derived from an EMBL/GenBank/DDBJ whole genome shotgun (WGS) entry which is preliminary data.</text>
</comment>
<keyword evidence="5" id="KW-1185">Reference proteome</keyword>
<dbReference type="InterPro" id="IPR001841">
    <property type="entry name" value="Znf_RING"/>
</dbReference>
<evidence type="ECO:0000256" key="2">
    <source>
        <dbReference type="SAM" id="MobiDB-lite"/>
    </source>
</evidence>
<accession>A0A1Y2A1S2</accession>
<dbReference type="GO" id="GO:0008270">
    <property type="term" value="F:zinc ion binding"/>
    <property type="evidence" value="ECO:0007669"/>
    <property type="project" value="UniProtKB-KW"/>
</dbReference>
<reference evidence="4 5" key="1">
    <citation type="submission" date="2016-07" db="EMBL/GenBank/DDBJ databases">
        <title>Pervasive Adenine N6-methylation of Active Genes in Fungi.</title>
        <authorList>
            <consortium name="DOE Joint Genome Institute"/>
            <person name="Mondo S.J."/>
            <person name="Dannebaum R.O."/>
            <person name="Kuo R.C."/>
            <person name="Labutti K."/>
            <person name="Haridas S."/>
            <person name="Kuo A."/>
            <person name="Salamov A."/>
            <person name="Ahrendt S.R."/>
            <person name="Lipzen A."/>
            <person name="Sullivan W."/>
            <person name="Andreopoulos W.B."/>
            <person name="Clum A."/>
            <person name="Lindquist E."/>
            <person name="Daum C."/>
            <person name="Ramamoorthy G.K."/>
            <person name="Gryganskyi A."/>
            <person name="Culley D."/>
            <person name="Magnuson J.K."/>
            <person name="James T.Y."/>
            <person name="O'Malley M.A."/>
            <person name="Stajich J.E."/>
            <person name="Spatafora J.W."/>
            <person name="Visel A."/>
            <person name="Grigoriev I.V."/>
        </authorList>
    </citation>
    <scope>NUCLEOTIDE SEQUENCE [LARGE SCALE GENOMIC DNA]</scope>
    <source>
        <strain evidence="4 5">CBS 115471</strain>
    </source>
</reference>
<evidence type="ECO:0000313" key="5">
    <source>
        <dbReference type="Proteomes" id="UP000193144"/>
    </source>
</evidence>
<keyword evidence="1" id="KW-0862">Zinc</keyword>
<evidence type="ECO:0000313" key="4">
    <source>
        <dbReference type="EMBL" id="ORY16404.1"/>
    </source>
</evidence>
<sequence length="226" mass="24856">MAYNVDTGSDESFLLSLVPAACSLRAGYSLEAPPTCPICLEEYDNIHQPVANPVCSHIFGDACLETWIMEGYGAYYRCPICRVRFFPADVFPEEEDDVGTRGSYLPDPRMSLDDLRGRTMEQRNRWAAAETEDRRHSRGPVAEQDTGGMTPERLWRVQGVSASDVELAAEEGAGDGEGGDGLGSIAQSEPEPEPEPESRWPGGGARRCSTLELREENRRIGAMPEL</sequence>
<feature type="domain" description="RING-type" evidence="3">
    <location>
        <begin position="36"/>
        <end position="82"/>
    </location>
</feature>
<feature type="region of interest" description="Disordered" evidence="2">
    <location>
        <begin position="169"/>
        <end position="226"/>
    </location>
</feature>
<feature type="compositionally biased region" description="Acidic residues" evidence="2">
    <location>
        <begin position="169"/>
        <end position="178"/>
    </location>
</feature>
<dbReference type="Pfam" id="PF13639">
    <property type="entry name" value="zf-RING_2"/>
    <property type="match status" value="1"/>
</dbReference>
<evidence type="ECO:0000259" key="3">
    <source>
        <dbReference type="PROSITE" id="PS50089"/>
    </source>
</evidence>
<feature type="region of interest" description="Disordered" evidence="2">
    <location>
        <begin position="123"/>
        <end position="153"/>
    </location>
</feature>
<dbReference type="EMBL" id="MCFA01000018">
    <property type="protein sequence ID" value="ORY16404.1"/>
    <property type="molecule type" value="Genomic_DNA"/>
</dbReference>
<dbReference type="AlphaFoldDB" id="A0A1Y2A1S2"/>
<dbReference type="Proteomes" id="UP000193144">
    <property type="component" value="Unassembled WGS sequence"/>
</dbReference>
<name>A0A1Y2A1S2_9PLEO</name>
<dbReference type="STRING" id="1231657.A0A1Y2A1S2"/>
<evidence type="ECO:0000256" key="1">
    <source>
        <dbReference type="PROSITE-ProRule" id="PRU00175"/>
    </source>
</evidence>
<dbReference type="PROSITE" id="PS50089">
    <property type="entry name" value="ZF_RING_2"/>
    <property type="match status" value="1"/>
</dbReference>
<dbReference type="Gene3D" id="3.30.40.10">
    <property type="entry name" value="Zinc/RING finger domain, C3HC4 (zinc finger)"/>
    <property type="match status" value="1"/>
</dbReference>
<dbReference type="InterPro" id="IPR013083">
    <property type="entry name" value="Znf_RING/FYVE/PHD"/>
</dbReference>
<keyword evidence="1" id="KW-0863">Zinc-finger</keyword>
<dbReference type="SMART" id="SM00184">
    <property type="entry name" value="RING"/>
    <property type="match status" value="1"/>
</dbReference>
<proteinExistence type="predicted"/>